<reference evidence="1" key="1">
    <citation type="submission" date="2014-11" db="EMBL/GenBank/DDBJ databases">
        <authorList>
            <person name="Amaro Gonzalez C."/>
        </authorList>
    </citation>
    <scope>NUCLEOTIDE SEQUENCE</scope>
</reference>
<dbReference type="AlphaFoldDB" id="A0A0E9TEI7"/>
<dbReference type="EMBL" id="GBXM01056725">
    <property type="protein sequence ID" value="JAH51852.1"/>
    <property type="molecule type" value="Transcribed_RNA"/>
</dbReference>
<organism evidence="1">
    <name type="scientific">Anguilla anguilla</name>
    <name type="common">European freshwater eel</name>
    <name type="synonym">Muraena anguilla</name>
    <dbReference type="NCBI Taxonomy" id="7936"/>
    <lineage>
        <taxon>Eukaryota</taxon>
        <taxon>Metazoa</taxon>
        <taxon>Chordata</taxon>
        <taxon>Craniata</taxon>
        <taxon>Vertebrata</taxon>
        <taxon>Euteleostomi</taxon>
        <taxon>Actinopterygii</taxon>
        <taxon>Neopterygii</taxon>
        <taxon>Teleostei</taxon>
        <taxon>Anguilliformes</taxon>
        <taxon>Anguillidae</taxon>
        <taxon>Anguilla</taxon>
    </lineage>
</organism>
<proteinExistence type="predicted"/>
<evidence type="ECO:0000313" key="1">
    <source>
        <dbReference type="EMBL" id="JAH51852.1"/>
    </source>
</evidence>
<sequence length="107" mass="12596">MASYLKHLNMNGYPLQGIIIYQIEDLKPTTGHEMNLNTIVTNRPAEKIHKIKILNIRFVHILFVSFFKGSKEFHFQALVPFHTSSNEIKTIFICIFMYILILAMEYY</sequence>
<protein>
    <submittedName>
        <fullName evidence="1">Uncharacterized protein</fullName>
    </submittedName>
</protein>
<reference evidence="1" key="2">
    <citation type="journal article" date="2015" name="Fish Shellfish Immunol.">
        <title>Early steps in the European eel (Anguilla anguilla)-Vibrio vulnificus interaction in the gills: Role of the RtxA13 toxin.</title>
        <authorList>
            <person name="Callol A."/>
            <person name="Pajuelo D."/>
            <person name="Ebbesson L."/>
            <person name="Teles M."/>
            <person name="MacKenzie S."/>
            <person name="Amaro C."/>
        </authorList>
    </citation>
    <scope>NUCLEOTIDE SEQUENCE</scope>
</reference>
<accession>A0A0E9TEI7</accession>
<name>A0A0E9TEI7_ANGAN</name>